<organism evidence="8 9">
    <name type="scientific">Filobasidium floriforme</name>
    <dbReference type="NCBI Taxonomy" id="5210"/>
    <lineage>
        <taxon>Eukaryota</taxon>
        <taxon>Fungi</taxon>
        <taxon>Dikarya</taxon>
        <taxon>Basidiomycota</taxon>
        <taxon>Agaricomycotina</taxon>
        <taxon>Tremellomycetes</taxon>
        <taxon>Filobasidiales</taxon>
        <taxon>Filobasidiaceae</taxon>
        <taxon>Filobasidium</taxon>
    </lineage>
</organism>
<evidence type="ECO:0000256" key="1">
    <source>
        <dbReference type="ARBA" id="ARBA00004370"/>
    </source>
</evidence>
<feature type="transmembrane region" description="Helical" evidence="7">
    <location>
        <begin position="21"/>
        <end position="41"/>
    </location>
</feature>
<comment type="caution">
    <text evidence="8">The sequence shown here is derived from an EMBL/GenBank/DDBJ whole genome shotgun (WGS) entry which is preliminary data.</text>
</comment>
<keyword evidence="4 7" id="KW-1133">Transmembrane helix</keyword>
<reference evidence="8" key="1">
    <citation type="submission" date="2020-04" db="EMBL/GenBank/DDBJ databases">
        <title>Analysis of mating type loci in Filobasidium floriforme.</title>
        <authorList>
            <person name="Nowrousian M."/>
        </authorList>
    </citation>
    <scope>NUCLEOTIDE SEQUENCE</scope>
    <source>
        <strain evidence="8">CBS 6242</strain>
    </source>
</reference>
<dbReference type="InterPro" id="IPR000612">
    <property type="entry name" value="PMP3"/>
</dbReference>
<evidence type="ECO:0000313" key="9">
    <source>
        <dbReference type="Proteomes" id="UP000812966"/>
    </source>
</evidence>
<accession>A0A8K0JRM0</accession>
<evidence type="ECO:0000256" key="3">
    <source>
        <dbReference type="ARBA" id="ARBA00022692"/>
    </source>
</evidence>
<dbReference type="PANTHER" id="PTHR21659">
    <property type="entry name" value="HYDROPHOBIC PROTEIN RCI2 LOW TEMPERATURE AND SALT RESPONSIVE PROTEIN LTI6 -RELATED"/>
    <property type="match status" value="1"/>
</dbReference>
<feature type="region of interest" description="Disordered" evidence="6">
    <location>
        <begin position="182"/>
        <end position="297"/>
    </location>
</feature>
<evidence type="ECO:0000313" key="8">
    <source>
        <dbReference type="EMBL" id="KAG7571274.1"/>
    </source>
</evidence>
<name>A0A8K0JRM0_9TREE</name>
<comment type="similarity">
    <text evidence="2">Belongs to the UPF0057 (PMP3) family.</text>
</comment>
<evidence type="ECO:0000256" key="7">
    <source>
        <dbReference type="SAM" id="Phobius"/>
    </source>
</evidence>
<gene>
    <name evidence="8" type="ORF">FFLO_00786</name>
</gene>
<dbReference type="OrthoDB" id="2152119at2759"/>
<dbReference type="EMBL" id="JABELV010000009">
    <property type="protein sequence ID" value="KAG7571274.1"/>
    <property type="molecule type" value="Genomic_DNA"/>
</dbReference>
<proteinExistence type="inferred from homology"/>
<keyword evidence="9" id="KW-1185">Reference proteome</keyword>
<keyword evidence="5 7" id="KW-0472">Membrane</keyword>
<comment type="subcellular location">
    <subcellularLocation>
        <location evidence="1">Membrane</location>
    </subcellularLocation>
</comment>
<feature type="region of interest" description="Disordered" evidence="6">
    <location>
        <begin position="115"/>
        <end position="137"/>
    </location>
</feature>
<protein>
    <submittedName>
        <fullName evidence="8">Uncharacterized protein</fullName>
    </submittedName>
</protein>
<evidence type="ECO:0000256" key="2">
    <source>
        <dbReference type="ARBA" id="ARBA00009530"/>
    </source>
</evidence>
<feature type="compositionally biased region" description="Basic and acidic residues" evidence="6">
    <location>
        <begin position="275"/>
        <end position="297"/>
    </location>
</feature>
<dbReference type="Pfam" id="PF01679">
    <property type="entry name" value="Pmp3"/>
    <property type="match status" value="1"/>
</dbReference>
<dbReference type="PANTHER" id="PTHR21659:SF85">
    <property type="entry name" value="EXPRESSED PROTEIN"/>
    <property type="match status" value="1"/>
</dbReference>
<sequence length="297" mass="33273">MSYNHRLPKKFDPTPKRHHGWTFIIFLFGIVLPPIAVAARFGIGSDFFLNCFLCICGYIPSHGHNFYIQNIRNNDGRKRTPKWIKKAGLVDDSEDKRRAAKSQWAKRYDERLPNSTLDEADLAEGEEGGNYVPSRTIDEEEVARRRREGLWSNEDEEYYNEEREHDRAPNQQHWHYPANFEGAEATPSKSLGLPGFSGSKKKAKKPDPHTYTSNSNADRPWDAQFDDDVPEWGREYGSRGGSGTAAGRGRAGTESSDGYGGGNGNAYGSAGGGGNKRDSARVGGGRAERDEDWDHQF</sequence>
<evidence type="ECO:0000256" key="5">
    <source>
        <dbReference type="ARBA" id="ARBA00023136"/>
    </source>
</evidence>
<evidence type="ECO:0000256" key="4">
    <source>
        <dbReference type="ARBA" id="ARBA00022989"/>
    </source>
</evidence>
<feature type="compositionally biased region" description="Acidic residues" evidence="6">
    <location>
        <begin position="118"/>
        <end position="127"/>
    </location>
</feature>
<keyword evidence="3 7" id="KW-0812">Transmembrane</keyword>
<feature type="compositionally biased region" description="Gly residues" evidence="6">
    <location>
        <begin position="238"/>
        <end position="250"/>
    </location>
</feature>
<dbReference type="GO" id="GO:0016020">
    <property type="term" value="C:membrane"/>
    <property type="evidence" value="ECO:0007669"/>
    <property type="project" value="UniProtKB-SubCell"/>
</dbReference>
<dbReference type="Proteomes" id="UP000812966">
    <property type="component" value="Unassembled WGS sequence"/>
</dbReference>
<feature type="compositionally biased region" description="Gly residues" evidence="6">
    <location>
        <begin position="258"/>
        <end position="274"/>
    </location>
</feature>
<dbReference type="AlphaFoldDB" id="A0A8K0JRM0"/>
<evidence type="ECO:0000256" key="6">
    <source>
        <dbReference type="SAM" id="MobiDB-lite"/>
    </source>
</evidence>